<name>A0ABR4HG52_9EURO</name>
<proteinExistence type="predicted"/>
<dbReference type="SUPFAM" id="SSF55729">
    <property type="entry name" value="Acyl-CoA N-acyltransferases (Nat)"/>
    <property type="match status" value="1"/>
</dbReference>
<dbReference type="InterPro" id="IPR051531">
    <property type="entry name" value="N-acetyltransferase"/>
</dbReference>
<protein>
    <submittedName>
        <fullName evidence="3">GNAT domain-containing protein</fullName>
    </submittedName>
</protein>
<dbReference type="Pfam" id="PF13302">
    <property type="entry name" value="Acetyltransf_3"/>
    <property type="match status" value="1"/>
</dbReference>
<dbReference type="Proteomes" id="UP001610334">
    <property type="component" value="Unassembled WGS sequence"/>
</dbReference>
<evidence type="ECO:0000313" key="3">
    <source>
        <dbReference type="EMBL" id="KAL2813732.1"/>
    </source>
</evidence>
<dbReference type="PROSITE" id="PS51186">
    <property type="entry name" value="GNAT"/>
    <property type="match status" value="1"/>
</dbReference>
<evidence type="ECO:0000313" key="4">
    <source>
        <dbReference type="Proteomes" id="UP001610334"/>
    </source>
</evidence>
<accession>A0ABR4HG52</accession>
<feature type="region of interest" description="Disordered" evidence="1">
    <location>
        <begin position="1"/>
        <end position="20"/>
    </location>
</feature>
<reference evidence="3 4" key="1">
    <citation type="submission" date="2024-07" db="EMBL/GenBank/DDBJ databases">
        <title>Section-level genome sequencing and comparative genomics of Aspergillus sections Usti and Cavernicolus.</title>
        <authorList>
            <consortium name="Lawrence Berkeley National Laboratory"/>
            <person name="Nybo J.L."/>
            <person name="Vesth T.C."/>
            <person name="Theobald S."/>
            <person name="Frisvad J.C."/>
            <person name="Larsen T.O."/>
            <person name="Kjaerboelling I."/>
            <person name="Rothschild-Mancinelli K."/>
            <person name="Lyhne E.K."/>
            <person name="Kogle M.E."/>
            <person name="Barry K."/>
            <person name="Clum A."/>
            <person name="Na H."/>
            <person name="Ledsgaard L."/>
            <person name="Lin J."/>
            <person name="Lipzen A."/>
            <person name="Kuo A."/>
            <person name="Riley R."/>
            <person name="Mondo S."/>
            <person name="Labutti K."/>
            <person name="Haridas S."/>
            <person name="Pangalinan J."/>
            <person name="Salamov A.A."/>
            <person name="Simmons B.A."/>
            <person name="Magnuson J.K."/>
            <person name="Chen J."/>
            <person name="Drula E."/>
            <person name="Henrissat B."/>
            <person name="Wiebenga A."/>
            <person name="Lubbers R.J."/>
            <person name="Gomes A.C."/>
            <person name="Makela M.R."/>
            <person name="Stajich J."/>
            <person name="Grigoriev I.V."/>
            <person name="Mortensen U.H."/>
            <person name="De Vries R.P."/>
            <person name="Baker S.E."/>
            <person name="Andersen M.R."/>
        </authorList>
    </citation>
    <scope>NUCLEOTIDE SEQUENCE [LARGE SCALE GENOMIC DNA]</scope>
    <source>
        <strain evidence="3 4">CBS 588.65</strain>
    </source>
</reference>
<organism evidence="3 4">
    <name type="scientific">Aspergillus granulosus</name>
    <dbReference type="NCBI Taxonomy" id="176169"/>
    <lineage>
        <taxon>Eukaryota</taxon>
        <taxon>Fungi</taxon>
        <taxon>Dikarya</taxon>
        <taxon>Ascomycota</taxon>
        <taxon>Pezizomycotina</taxon>
        <taxon>Eurotiomycetes</taxon>
        <taxon>Eurotiomycetidae</taxon>
        <taxon>Eurotiales</taxon>
        <taxon>Aspergillaceae</taxon>
        <taxon>Aspergillus</taxon>
        <taxon>Aspergillus subgen. Nidulantes</taxon>
    </lineage>
</organism>
<evidence type="ECO:0000259" key="2">
    <source>
        <dbReference type="PROSITE" id="PS51186"/>
    </source>
</evidence>
<evidence type="ECO:0000256" key="1">
    <source>
        <dbReference type="SAM" id="MobiDB-lite"/>
    </source>
</evidence>
<comment type="caution">
    <text evidence="3">The sequence shown here is derived from an EMBL/GenBank/DDBJ whole genome shotgun (WGS) entry which is preliminary data.</text>
</comment>
<dbReference type="EMBL" id="JBFXLT010000038">
    <property type="protein sequence ID" value="KAL2813732.1"/>
    <property type="molecule type" value="Genomic_DNA"/>
</dbReference>
<gene>
    <name evidence="3" type="ORF">BJX63DRAFT_431849</name>
</gene>
<dbReference type="PANTHER" id="PTHR43792:SF1">
    <property type="entry name" value="N-ACETYLTRANSFERASE DOMAIN-CONTAINING PROTEIN"/>
    <property type="match status" value="1"/>
</dbReference>
<keyword evidence="4" id="KW-1185">Reference proteome</keyword>
<dbReference type="Gene3D" id="3.40.630.30">
    <property type="match status" value="1"/>
</dbReference>
<feature type="domain" description="N-acetyltransferase" evidence="2">
    <location>
        <begin position="24"/>
        <end position="216"/>
    </location>
</feature>
<dbReference type="InterPro" id="IPR000182">
    <property type="entry name" value="GNAT_dom"/>
</dbReference>
<dbReference type="InterPro" id="IPR016181">
    <property type="entry name" value="Acyl_CoA_acyltransferase"/>
</dbReference>
<sequence>MASTHPTTTSQSESITPTFQTARLTFTPLTQTDAVPIHELRSAPEVMKWSRKGRPDASVTETQQWLDDLLAETQAKAGPSQPGSDGSHPDRRRDVIFAVREVAHVGSGPGEDRIVAQAGIMKGISEVTGVERFEIGYMFVPGVWGKGYASEAVRGMVQWWFGLCPEEGRGETEGIYAIVAKSNLASLRVMEKCGFQLVGEGVDDHGEELVEFCVKNE</sequence>
<dbReference type="PANTHER" id="PTHR43792">
    <property type="entry name" value="GNAT FAMILY, PUTATIVE (AFU_ORTHOLOGUE AFUA_3G00765)-RELATED-RELATED"/>
    <property type="match status" value="1"/>
</dbReference>